<organism evidence="1 2">
    <name type="scientific">Daphnia magna</name>
    <dbReference type="NCBI Taxonomy" id="35525"/>
    <lineage>
        <taxon>Eukaryota</taxon>
        <taxon>Metazoa</taxon>
        <taxon>Ecdysozoa</taxon>
        <taxon>Arthropoda</taxon>
        <taxon>Crustacea</taxon>
        <taxon>Branchiopoda</taxon>
        <taxon>Diplostraca</taxon>
        <taxon>Cladocera</taxon>
        <taxon>Anomopoda</taxon>
        <taxon>Daphniidae</taxon>
        <taxon>Daphnia</taxon>
    </lineage>
</organism>
<sequence>MGPTLLRVCVNFAGVCPSHAAFFGQRTVGPHQQSLNHSLVRSTDTRPFNGRTECERVDESVLWANTATLWQTSVQCGVFPSAVSHARSWIATSSIAISPTVLDRNLRPTEPSPSSLFPLAIQTPCAPINGGASQKLVLRKLHYWLGFTESDRILAALDGLAKLLKAKTERR</sequence>
<protein>
    <submittedName>
        <fullName evidence="1">Uncharacterized protein</fullName>
    </submittedName>
</protein>
<accession>A0ABR0AXI0</accession>
<comment type="caution">
    <text evidence="1">The sequence shown here is derived from an EMBL/GenBank/DDBJ whole genome shotgun (WGS) entry which is preliminary data.</text>
</comment>
<dbReference type="Proteomes" id="UP001234178">
    <property type="component" value="Unassembled WGS sequence"/>
</dbReference>
<keyword evidence="2" id="KW-1185">Reference proteome</keyword>
<evidence type="ECO:0000313" key="1">
    <source>
        <dbReference type="EMBL" id="KAK4029845.1"/>
    </source>
</evidence>
<dbReference type="EMBL" id="JAOYFB010000039">
    <property type="protein sequence ID" value="KAK4029845.1"/>
    <property type="molecule type" value="Genomic_DNA"/>
</dbReference>
<gene>
    <name evidence="1" type="ORF">OUZ56_022804</name>
</gene>
<reference evidence="1 2" key="1">
    <citation type="journal article" date="2023" name="Nucleic Acids Res.">
        <title>The hologenome of Daphnia magna reveals possible DNA methylation and microbiome-mediated evolution of the host genome.</title>
        <authorList>
            <person name="Chaturvedi A."/>
            <person name="Li X."/>
            <person name="Dhandapani V."/>
            <person name="Marshall H."/>
            <person name="Kissane S."/>
            <person name="Cuenca-Cambronero M."/>
            <person name="Asole G."/>
            <person name="Calvet F."/>
            <person name="Ruiz-Romero M."/>
            <person name="Marangio P."/>
            <person name="Guigo R."/>
            <person name="Rago D."/>
            <person name="Mirbahai L."/>
            <person name="Eastwood N."/>
            <person name="Colbourne J.K."/>
            <person name="Zhou J."/>
            <person name="Mallon E."/>
            <person name="Orsini L."/>
        </authorList>
    </citation>
    <scope>NUCLEOTIDE SEQUENCE [LARGE SCALE GENOMIC DNA]</scope>
    <source>
        <strain evidence="1">LRV0_1</strain>
    </source>
</reference>
<proteinExistence type="predicted"/>
<name>A0ABR0AXI0_9CRUS</name>
<evidence type="ECO:0000313" key="2">
    <source>
        <dbReference type="Proteomes" id="UP001234178"/>
    </source>
</evidence>